<dbReference type="SFLD" id="SFLDF00027">
    <property type="entry name" value="p-type_atpase"/>
    <property type="match status" value="1"/>
</dbReference>
<dbReference type="PANTHER" id="PTHR24093:SF369">
    <property type="entry name" value="CALCIUM-TRANSPORTING ATPASE"/>
    <property type="match status" value="1"/>
</dbReference>
<dbReference type="SUPFAM" id="SSF81660">
    <property type="entry name" value="Metal cation-transporting ATPase, ATP-binding domain N"/>
    <property type="match status" value="1"/>
</dbReference>
<evidence type="ECO:0000256" key="14">
    <source>
        <dbReference type="RuleBase" id="RU361146"/>
    </source>
</evidence>
<dbReference type="InterPro" id="IPR023298">
    <property type="entry name" value="ATPase_P-typ_TM_dom_sf"/>
</dbReference>
<dbReference type="SFLD" id="SFLDG00002">
    <property type="entry name" value="C1.7:_P-type_atpase_like"/>
    <property type="match status" value="1"/>
</dbReference>
<organism evidence="19 20">
    <name type="scientific">Remersonia thermophila</name>
    <dbReference type="NCBI Taxonomy" id="72144"/>
    <lineage>
        <taxon>Eukaryota</taxon>
        <taxon>Fungi</taxon>
        <taxon>Dikarya</taxon>
        <taxon>Ascomycota</taxon>
        <taxon>Pezizomycotina</taxon>
        <taxon>Sordariomycetes</taxon>
        <taxon>Sordariomycetidae</taxon>
        <taxon>Sordariales</taxon>
        <taxon>Sordariales incertae sedis</taxon>
        <taxon>Remersonia</taxon>
    </lineage>
</organism>
<evidence type="ECO:0000256" key="7">
    <source>
        <dbReference type="ARBA" id="ARBA00022837"/>
    </source>
</evidence>
<protein>
    <recommendedName>
        <fullName evidence="14">Calcium-transporting ATPase</fullName>
        <ecNumber evidence="14">7.2.2.10</ecNumber>
    </recommendedName>
</protein>
<keyword evidence="20" id="KW-1185">Reference proteome</keyword>
<dbReference type="NCBIfam" id="TIGR01494">
    <property type="entry name" value="ATPase_P-type"/>
    <property type="match status" value="2"/>
</dbReference>
<evidence type="ECO:0000313" key="19">
    <source>
        <dbReference type="EMBL" id="KAL2268004.1"/>
    </source>
</evidence>
<dbReference type="InterPro" id="IPR023214">
    <property type="entry name" value="HAD_sf"/>
</dbReference>
<dbReference type="SUPFAM" id="SSF81653">
    <property type="entry name" value="Calcium ATPase, transduction domain A"/>
    <property type="match status" value="1"/>
</dbReference>
<dbReference type="PANTHER" id="PTHR24093">
    <property type="entry name" value="CATION TRANSPORTING ATPASE"/>
    <property type="match status" value="1"/>
</dbReference>
<keyword evidence="13 14" id="KW-0472">Membrane</keyword>
<evidence type="ECO:0000256" key="8">
    <source>
        <dbReference type="ARBA" id="ARBA00022840"/>
    </source>
</evidence>
<keyword evidence="4 14" id="KW-0812">Transmembrane</keyword>
<feature type="transmembrane region" description="Helical" evidence="14">
    <location>
        <begin position="1056"/>
        <end position="1078"/>
    </location>
</feature>
<dbReference type="CDD" id="cd02081">
    <property type="entry name" value="P-type_ATPase_Ca_PMCA-like"/>
    <property type="match status" value="1"/>
</dbReference>
<dbReference type="Gene3D" id="1.20.1110.10">
    <property type="entry name" value="Calcium-transporting ATPase, transmembrane domain"/>
    <property type="match status" value="1"/>
</dbReference>
<evidence type="ECO:0000256" key="5">
    <source>
        <dbReference type="ARBA" id="ARBA00022723"/>
    </source>
</evidence>
<evidence type="ECO:0000259" key="16">
    <source>
        <dbReference type="Pfam" id="PF00122"/>
    </source>
</evidence>
<dbReference type="SUPFAM" id="SSF81665">
    <property type="entry name" value="Calcium ATPase, transmembrane domain M"/>
    <property type="match status" value="1"/>
</dbReference>
<dbReference type="InterPro" id="IPR004014">
    <property type="entry name" value="ATPase_P-typ_cation-transptr_N"/>
</dbReference>
<feature type="transmembrane region" description="Helical" evidence="14">
    <location>
        <begin position="979"/>
        <end position="997"/>
    </location>
</feature>
<comment type="caution">
    <text evidence="14">Lacks conserved residue(s) required for the propagation of feature annotation.</text>
</comment>
<dbReference type="EC" id="7.2.2.10" evidence="14"/>
<dbReference type="PROSITE" id="PS00154">
    <property type="entry name" value="ATPASE_E1_E2"/>
    <property type="match status" value="1"/>
</dbReference>
<dbReference type="Gene3D" id="2.70.150.10">
    <property type="entry name" value="Calcium-transporting ATPase, cytoplasmic transduction domain A"/>
    <property type="match status" value="1"/>
</dbReference>
<dbReference type="PRINTS" id="PR00119">
    <property type="entry name" value="CATATPASE"/>
</dbReference>
<dbReference type="InterPro" id="IPR006068">
    <property type="entry name" value="ATPase_P-typ_cation-transptr_C"/>
</dbReference>
<dbReference type="InterPro" id="IPR023299">
    <property type="entry name" value="ATPase_P-typ_cyto_dom_N"/>
</dbReference>
<evidence type="ECO:0000256" key="10">
    <source>
        <dbReference type="ARBA" id="ARBA00022967"/>
    </source>
</evidence>
<gene>
    <name evidence="19" type="ORF">VTJ83DRAFT_2850</name>
</gene>
<evidence type="ECO:0000256" key="15">
    <source>
        <dbReference type="SAM" id="MobiDB-lite"/>
    </source>
</evidence>
<dbReference type="Gene3D" id="3.40.1110.10">
    <property type="entry name" value="Calcium-transporting ATPase, cytoplasmic domain N"/>
    <property type="match status" value="1"/>
</dbReference>
<dbReference type="SUPFAM" id="SSF56784">
    <property type="entry name" value="HAD-like"/>
    <property type="match status" value="1"/>
</dbReference>
<comment type="subcellular location">
    <subcellularLocation>
        <location evidence="1">Endomembrane system</location>
        <topology evidence="1">Multi-pass membrane protein</topology>
    </subcellularLocation>
    <subcellularLocation>
        <location evidence="14">Membrane</location>
        <topology evidence="14">Multi-pass membrane protein</topology>
    </subcellularLocation>
</comment>
<feature type="transmembrane region" description="Helical" evidence="14">
    <location>
        <begin position="447"/>
        <end position="473"/>
    </location>
</feature>
<dbReference type="Pfam" id="PF13246">
    <property type="entry name" value="Cation_ATPase"/>
    <property type="match status" value="1"/>
</dbReference>
<dbReference type="InterPro" id="IPR006408">
    <property type="entry name" value="P-type_ATPase_IIB"/>
</dbReference>
<keyword evidence="6 14" id="KW-0547">Nucleotide-binding</keyword>
<feature type="transmembrane region" description="Helical" evidence="14">
    <location>
        <begin position="227"/>
        <end position="246"/>
    </location>
</feature>
<feature type="region of interest" description="Disordered" evidence="15">
    <location>
        <begin position="1133"/>
        <end position="1161"/>
    </location>
</feature>
<keyword evidence="11 14" id="KW-1133">Transmembrane helix</keyword>
<keyword evidence="8 14" id="KW-0067">ATP-binding</keyword>
<evidence type="ECO:0000256" key="2">
    <source>
        <dbReference type="ARBA" id="ARBA00022448"/>
    </source>
</evidence>
<sequence>MADHALGASEHESTTPSTIKTHSDDDASTIPPAVGSDKANGFRLNLRDALSPDQTNEDMYHVDNNKFAFSPGQLSKLLNPKSLDAFYALGGLAGLEKGLRTDRHAGLSVDEQTLDGSVSFEDVAPKGVPKHGTLGDALPTPKTDDGKGAPGPAHHVDTSGQFADRKRVFKDNRLPEKKSKSLLELAWITYNDKVLILLTAAAVVSLALGLYQTFGVKHEGGEAKIEWVEGVAIMVAIFIVVAVGTLNDWQMQRQFDTLNKKAGDRTVKVIRSGKSAEVSVFDIMVGDVMHLFTGDMVPVDGIFIDGHGVKCDESSATGESDLLKKVPADQVFAVLESIARGAPAPPDVDKLDPFIISGSKVNEGTGTFLVTAVGVNSSYGRIMMSMHTDQEDTPLQKKLNVLADHIAKFGAGAALLLFIVLFIKFLAQLPNSTATPDQKGQNFLRLFITSVTVVVVAVPEGLPLAVTLALAFATTRMMKDNNLVRVLKACETMGNATTVCSDKTGTLTQNKMTVVATTLGKSLSFGGTDAPLEEPDEKAEKPVEITIPNVPVTEFVKNLGAAIRHLLVQSNAVNSTAFEGEADGDKTFIGSKTEAALLTFCRDHLAAGPVDEERANANIVQVVPFDSAVKYMATVVRLPDGRFRAYVKGASEILLARCSRVVSDPEGQDEIATADMTDNDRAIFAQTITSYAGQTLRTIGSSYRDFESWPPPELEGIQELTAAQFDKVHKDMTLVAIFGIKDPLRPSVIDAIKDCRRAGVTVRMVTGDNILTGRAIAKECGIYKPSEGGIAMEGPVFRRKSEEELKKIVPHLQVLARSSPEDKRILVRTLKELGETVAVTGDGTNDAPALKMADIGFAMGIAGTEVAKEAASIILLDDNFASIVKGISWGRAVNDSVKKFLQFQLTVNVTAVVLTFVSSVASSTEESVLNAVQLLWVNLIMDTFAALALATDPPAPSILDRQPDKKSAGLISTRMGKMIIGQAICQLAITLVLNFGGSSLLNYDIHSPDRLIAEHEQRRLSTFIFNTFVWLQIFNELNNRRLDNKLNIFEGITRNYFFMVINLIMIGGQVLIIFVGGQAFKITPLNGKEWGLSIGLGAISLPWGALIRLFPDAWAAALVPHIRIPRPNVWPFNRKKQQDEEKQRPVSSSEGEKQEEFAAPPLRTLTSIRGARAAKHVRRGLHEYVHDSKARMMGRSKVSVAAAMARMGDAASGPGGGGIFVEGKGKGK</sequence>
<dbReference type="Pfam" id="PF08282">
    <property type="entry name" value="Hydrolase_3"/>
    <property type="match status" value="1"/>
</dbReference>
<feature type="compositionally biased region" description="Basic and acidic residues" evidence="15">
    <location>
        <begin position="1136"/>
        <end position="1156"/>
    </location>
</feature>
<accession>A0ABR4DEK1</accession>
<dbReference type="EMBL" id="JAZGUE010000003">
    <property type="protein sequence ID" value="KAL2268004.1"/>
    <property type="molecule type" value="Genomic_DNA"/>
</dbReference>
<dbReference type="InterPro" id="IPR036412">
    <property type="entry name" value="HAD-like_sf"/>
</dbReference>
<dbReference type="NCBIfam" id="TIGR01517">
    <property type="entry name" value="ATPase-IIB_Ca"/>
    <property type="match status" value="1"/>
</dbReference>
<dbReference type="SFLD" id="SFLDS00003">
    <property type="entry name" value="Haloacid_Dehalogenase"/>
    <property type="match status" value="1"/>
</dbReference>
<keyword evidence="5" id="KW-0479">Metal-binding</keyword>
<evidence type="ECO:0000256" key="9">
    <source>
        <dbReference type="ARBA" id="ARBA00022842"/>
    </source>
</evidence>
<dbReference type="Pfam" id="PF00689">
    <property type="entry name" value="Cation_ATPase_C"/>
    <property type="match status" value="1"/>
</dbReference>
<feature type="region of interest" description="Disordered" evidence="15">
    <location>
        <begin position="125"/>
        <end position="160"/>
    </location>
</feature>
<keyword evidence="10" id="KW-1278">Translocase</keyword>
<evidence type="ECO:0000256" key="4">
    <source>
        <dbReference type="ARBA" id="ARBA00022692"/>
    </source>
</evidence>
<feature type="domain" description="Cation-transporting P-type ATPase C-terminal" evidence="17">
    <location>
        <begin position="927"/>
        <end position="1110"/>
    </location>
</feature>
<comment type="function">
    <text evidence="14">Catalyzes the hydrolysis of ATP coupled with the transport of calcium.</text>
</comment>
<dbReference type="InterPro" id="IPR059000">
    <property type="entry name" value="ATPase_P-type_domA"/>
</dbReference>
<evidence type="ECO:0000256" key="13">
    <source>
        <dbReference type="ARBA" id="ARBA00023136"/>
    </source>
</evidence>
<feature type="transmembrane region" description="Helical" evidence="14">
    <location>
        <begin position="1090"/>
        <end position="1110"/>
    </location>
</feature>
<evidence type="ECO:0000256" key="1">
    <source>
        <dbReference type="ARBA" id="ARBA00004127"/>
    </source>
</evidence>
<feature type="transmembrane region" description="Helical" evidence="14">
    <location>
        <begin position="1017"/>
        <end position="1035"/>
    </location>
</feature>
<name>A0ABR4DEK1_9PEZI</name>
<feature type="compositionally biased region" description="Basic and acidic residues" evidence="15">
    <location>
        <begin position="1"/>
        <end position="13"/>
    </location>
</feature>
<comment type="caution">
    <text evidence="19">The sequence shown here is derived from an EMBL/GenBank/DDBJ whole genome shotgun (WGS) entry which is preliminary data.</text>
</comment>
<dbReference type="Pfam" id="PF00690">
    <property type="entry name" value="Cation_ATPase_N"/>
    <property type="match status" value="1"/>
</dbReference>
<evidence type="ECO:0000256" key="11">
    <source>
        <dbReference type="ARBA" id="ARBA00022989"/>
    </source>
</evidence>
<feature type="transmembrane region" description="Helical" evidence="14">
    <location>
        <begin position="194"/>
        <end position="215"/>
    </location>
</feature>
<dbReference type="RefSeq" id="XP_070866731.1">
    <property type="nucleotide sequence ID" value="XM_071009166.1"/>
</dbReference>
<dbReference type="Proteomes" id="UP001600064">
    <property type="component" value="Unassembled WGS sequence"/>
</dbReference>
<dbReference type="InterPro" id="IPR044492">
    <property type="entry name" value="P_typ_ATPase_HD_dom"/>
</dbReference>
<feature type="domain" description="Cation-transporting P-type ATPase N-terminal" evidence="18">
    <location>
        <begin position="159"/>
        <end position="205"/>
    </location>
</feature>
<keyword evidence="3 14" id="KW-0109">Calcium transport</keyword>
<keyword evidence="12 14" id="KW-0406">Ion transport</keyword>
<evidence type="ECO:0000256" key="6">
    <source>
        <dbReference type="ARBA" id="ARBA00022741"/>
    </source>
</evidence>
<dbReference type="GeneID" id="98123810"/>
<keyword evidence="9" id="KW-0460">Magnesium</keyword>
<dbReference type="InterPro" id="IPR008250">
    <property type="entry name" value="ATPase_P-typ_transduc_dom_A_sf"/>
</dbReference>
<comment type="catalytic activity">
    <reaction evidence="14">
        <text>Ca(2+)(in) + ATP + H2O = Ca(2+)(out) + ADP + phosphate + H(+)</text>
        <dbReference type="Rhea" id="RHEA:18105"/>
        <dbReference type="ChEBI" id="CHEBI:15377"/>
        <dbReference type="ChEBI" id="CHEBI:15378"/>
        <dbReference type="ChEBI" id="CHEBI:29108"/>
        <dbReference type="ChEBI" id="CHEBI:30616"/>
        <dbReference type="ChEBI" id="CHEBI:43474"/>
        <dbReference type="ChEBI" id="CHEBI:456216"/>
        <dbReference type="EC" id="7.2.2.10"/>
    </reaction>
</comment>
<reference evidence="19 20" key="1">
    <citation type="journal article" date="2024" name="Commun. Biol.">
        <title>Comparative genomic analysis of thermophilic fungi reveals convergent evolutionary adaptations and gene losses.</title>
        <authorList>
            <person name="Steindorff A.S."/>
            <person name="Aguilar-Pontes M.V."/>
            <person name="Robinson A.J."/>
            <person name="Andreopoulos B."/>
            <person name="LaButti K."/>
            <person name="Kuo A."/>
            <person name="Mondo S."/>
            <person name="Riley R."/>
            <person name="Otillar R."/>
            <person name="Haridas S."/>
            <person name="Lipzen A."/>
            <person name="Grimwood J."/>
            <person name="Schmutz J."/>
            <person name="Clum A."/>
            <person name="Reid I.D."/>
            <person name="Moisan M.C."/>
            <person name="Butler G."/>
            <person name="Nguyen T.T.M."/>
            <person name="Dewar K."/>
            <person name="Conant G."/>
            <person name="Drula E."/>
            <person name="Henrissat B."/>
            <person name="Hansel C."/>
            <person name="Singer S."/>
            <person name="Hutchinson M.I."/>
            <person name="de Vries R.P."/>
            <person name="Natvig D.O."/>
            <person name="Powell A.J."/>
            <person name="Tsang A."/>
            <person name="Grigoriev I.V."/>
        </authorList>
    </citation>
    <scope>NUCLEOTIDE SEQUENCE [LARGE SCALE GENOMIC DNA]</scope>
    <source>
        <strain evidence="19 20">ATCC 22073</strain>
    </source>
</reference>
<evidence type="ECO:0000259" key="17">
    <source>
        <dbReference type="Pfam" id="PF00689"/>
    </source>
</evidence>
<proteinExistence type="inferred from homology"/>
<keyword evidence="7 14" id="KW-0106">Calcium</keyword>
<dbReference type="Pfam" id="PF00122">
    <property type="entry name" value="E1-E2_ATPase"/>
    <property type="match status" value="1"/>
</dbReference>
<dbReference type="InterPro" id="IPR018303">
    <property type="entry name" value="ATPase_P-typ_P_site"/>
</dbReference>
<dbReference type="InterPro" id="IPR001757">
    <property type="entry name" value="P_typ_ATPase"/>
</dbReference>
<evidence type="ECO:0000259" key="18">
    <source>
        <dbReference type="Pfam" id="PF00690"/>
    </source>
</evidence>
<evidence type="ECO:0000256" key="3">
    <source>
        <dbReference type="ARBA" id="ARBA00022568"/>
    </source>
</evidence>
<keyword evidence="2 14" id="KW-0813">Transport</keyword>
<feature type="domain" description="P-type ATPase A" evidence="16">
    <location>
        <begin position="264"/>
        <end position="386"/>
    </location>
</feature>
<feature type="transmembrane region" description="Helical" evidence="14">
    <location>
        <begin position="406"/>
        <end position="427"/>
    </location>
</feature>
<evidence type="ECO:0000256" key="12">
    <source>
        <dbReference type="ARBA" id="ARBA00023065"/>
    </source>
</evidence>
<feature type="region of interest" description="Disordered" evidence="15">
    <location>
        <begin position="1"/>
        <end position="39"/>
    </location>
</feature>
<dbReference type="Gene3D" id="3.40.50.1000">
    <property type="entry name" value="HAD superfamily/HAD-like"/>
    <property type="match status" value="1"/>
</dbReference>
<evidence type="ECO:0000313" key="20">
    <source>
        <dbReference type="Proteomes" id="UP001600064"/>
    </source>
</evidence>
<comment type="similarity">
    <text evidence="14">Belongs to the cation transport ATPase (P-type) (TC 3.A.3) family.</text>
</comment>